<feature type="domain" description="RdRp catalytic" evidence="5">
    <location>
        <begin position="188"/>
        <end position="300"/>
    </location>
</feature>
<dbReference type="GO" id="GO:0003723">
    <property type="term" value="F:RNA binding"/>
    <property type="evidence" value="ECO:0007669"/>
    <property type="project" value="InterPro"/>
</dbReference>
<keyword evidence="3 4" id="KW-0693">Viral RNA replication</keyword>
<dbReference type="Pfam" id="PF00998">
    <property type="entry name" value="RdRP_3"/>
    <property type="match status" value="1"/>
</dbReference>
<proteinExistence type="predicted"/>
<dbReference type="SUPFAM" id="SSF56672">
    <property type="entry name" value="DNA/RNA polymerases"/>
    <property type="match status" value="1"/>
</dbReference>
<keyword evidence="4" id="KW-0547">Nucleotide-binding</keyword>
<keyword evidence="4 6" id="KW-0696">RNA-directed RNA polymerase</keyword>
<evidence type="ECO:0000259" key="5">
    <source>
        <dbReference type="PROSITE" id="PS50507"/>
    </source>
</evidence>
<keyword evidence="2 4" id="KW-0548">Nucleotidyltransferase</keyword>
<dbReference type="GO" id="GO:0003968">
    <property type="term" value="F:RNA-directed RNA polymerase activity"/>
    <property type="evidence" value="ECO:0007669"/>
    <property type="project" value="UniProtKB-KW"/>
</dbReference>
<reference evidence="6" key="1">
    <citation type="submission" date="2019-05" db="EMBL/GenBank/DDBJ databases">
        <title>Metatranscriptomic reconstruction reveals RNA viruses with the potential to shape carbon cycling in soil.</title>
        <authorList>
            <person name="Starr E.P."/>
            <person name="Nuccio E."/>
            <person name="Pett-Ridge J."/>
            <person name="Banfield J.F."/>
            <person name="Firestone M.K."/>
        </authorList>
    </citation>
    <scope>NUCLEOTIDE SEQUENCE</scope>
    <source>
        <strain evidence="6">H1_Bulk_29_scaffold_981</strain>
    </source>
</reference>
<accession>A0A514D058</accession>
<keyword evidence="1 4" id="KW-0808">Transferase</keyword>
<dbReference type="GO" id="GO:0039694">
    <property type="term" value="P:viral RNA genome replication"/>
    <property type="evidence" value="ECO:0007669"/>
    <property type="project" value="InterPro"/>
</dbReference>
<evidence type="ECO:0000256" key="1">
    <source>
        <dbReference type="ARBA" id="ARBA00022679"/>
    </source>
</evidence>
<organism evidence="6">
    <name type="scientific">Riboviria sp</name>
    <dbReference type="NCBI Taxonomy" id="2585031"/>
    <lineage>
        <taxon>Viruses</taxon>
        <taxon>Riboviria</taxon>
    </lineage>
</organism>
<name>A0A514D058_9VIRU</name>
<dbReference type="EMBL" id="MN033081">
    <property type="protein sequence ID" value="QDH86983.1"/>
    <property type="molecule type" value="Genomic_DNA"/>
</dbReference>
<sequence length="494" mass="55150">MWVAWRSGLPGTWTPGVHANCGHNERAALLMRSLAPNPLPDDARLGAEFRAVFRRLRGLARAYCGTAWSYLETAESYSGRLRRRYLEAERSLRVDGPLGPADSLLRAFLKAEKLSVAKFQKPRMIFPRSPRYNLVLASWLKPFEHWLWGYLTAARLFRGSNTRVVAKGLSPRQRANLIVRKFNNFKRCVVFEADAKAFEAHVSSVQISLEHSVYLAAYGGSRALAGVLSRQVFRGVTPTGLKFSRLGGRASGDFNTGMGNTLIMLAAIIGSLGTYGVKFDCLVDGDNALVFLEQGDVGRVVDSFSELVLAQSGHELTLEKPVAYLEGVRFGRSAPVFLGRGLGWTMVREPESVLSCALASHRHLREPSFGRRWLNGVARCELSLARGLPVLQAWALQVLRTTTTLKKLPVDEFREYFVVGAWLAGEEACLPVSVECRLSFERAFGWSPEEQLRFEVSVPGVGALWPTCDTEYPDARSWTLHEHRLTDAYWDAHF</sequence>
<dbReference type="PROSITE" id="PS50507">
    <property type="entry name" value="RDRP_SSRNA_POS"/>
    <property type="match status" value="1"/>
</dbReference>
<dbReference type="CDD" id="cd23179">
    <property type="entry name" value="ps_ssRNAv_Tolivirales_RdRp"/>
    <property type="match status" value="1"/>
</dbReference>
<evidence type="ECO:0000256" key="3">
    <source>
        <dbReference type="ARBA" id="ARBA00022953"/>
    </source>
</evidence>
<gene>
    <name evidence="6" type="ORF">H1Bulk29981_000002</name>
</gene>
<evidence type="ECO:0000256" key="4">
    <source>
        <dbReference type="RuleBase" id="RU363062"/>
    </source>
</evidence>
<dbReference type="EC" id="2.7.7.48" evidence="4"/>
<dbReference type="InterPro" id="IPR007094">
    <property type="entry name" value="RNA-dir_pol_PSvirus"/>
</dbReference>
<comment type="catalytic activity">
    <reaction evidence="4">
        <text>RNA(n) + a ribonucleoside 5'-triphosphate = RNA(n+1) + diphosphate</text>
        <dbReference type="Rhea" id="RHEA:21248"/>
        <dbReference type="Rhea" id="RHEA-COMP:14527"/>
        <dbReference type="Rhea" id="RHEA-COMP:17342"/>
        <dbReference type="ChEBI" id="CHEBI:33019"/>
        <dbReference type="ChEBI" id="CHEBI:61557"/>
        <dbReference type="ChEBI" id="CHEBI:140395"/>
        <dbReference type="EC" id="2.7.7.48"/>
    </reaction>
</comment>
<dbReference type="GO" id="GO:0000166">
    <property type="term" value="F:nucleotide binding"/>
    <property type="evidence" value="ECO:0007669"/>
    <property type="project" value="UniProtKB-KW"/>
</dbReference>
<protein>
    <recommendedName>
        <fullName evidence="4">RNA-directed RNA polymerase</fullName>
        <ecNumber evidence="4">2.7.7.48</ecNumber>
    </recommendedName>
</protein>
<evidence type="ECO:0000313" key="6">
    <source>
        <dbReference type="EMBL" id="QDH86983.1"/>
    </source>
</evidence>
<dbReference type="InterPro" id="IPR002166">
    <property type="entry name" value="RNA_pol_HCV"/>
</dbReference>
<dbReference type="InterPro" id="IPR043502">
    <property type="entry name" value="DNA/RNA_pol_sf"/>
</dbReference>
<evidence type="ECO:0000256" key="2">
    <source>
        <dbReference type="ARBA" id="ARBA00022695"/>
    </source>
</evidence>